<accession>A0A8J4Q0G8</accession>
<evidence type="ECO:0000256" key="1">
    <source>
        <dbReference type="SAM" id="MobiDB-lite"/>
    </source>
</evidence>
<feature type="region of interest" description="Disordered" evidence="1">
    <location>
        <begin position="1"/>
        <end position="40"/>
    </location>
</feature>
<feature type="compositionally biased region" description="Low complexity" evidence="1">
    <location>
        <begin position="627"/>
        <end position="680"/>
    </location>
</feature>
<sequence length="725" mass="82553">MEQRGSTPTRRKSKESNNSNNSNNNNNNNNNSNNNDQTSTKVVGESVDNLLSELSRCSTSFSNNSSNNSIDSIENKNTVQPSSTNSPLLLSGNSSCNNNENSSNISCSNNNDSNQIDLKFILDDMSKNYNPENNHLLFPRDQFSNFICIYKGCNKPIRSNSIEQYLIHLKIHDLKNDTILDHLLQKSRYSCFTDMNGEEEENLLEEALSFAQESLHKYESLFNYVDQQQQTQQTQQYSQLVPLHQSSHYQNIRSKVSVANEFAIKKRRPDRLINNNNNNNSTSAASARSISSNNFEDDDNTNQEFKNSESRINNNNTNNDNNKDNIPVHKSSPSLPTFRNNDTYQNQYAIPMQYKSQPPQPPKPPSPKRYQKFNQQQHQQIQHQPIQFQFHRVNPSPHGNEMVNYPMIQSPQQHQFVDDQNFATPTKFSSRGIQLRQQMMKYGLKLFRMDSEGKYICFFQGCSLHMITNFSRHVAKHEKVGDRIKPELFHLSNLYTGNKNDSNDNNQNNNNNNNNNQNNNNHNDRQINNDMTPPPPPPPQLLPSQHLSSNNYQPPHHHHQQSHNQHHHRPNSPSNYNNNNNNNYYSPHPTSFRKSSYNYPSSPYYSAPDKNEYNIVVEGDDIYDNVPSSSSSSTTTPPISAQPPSTTPLSTNNSPNFTISPTTTTTTTTTSTSTSSNSSSPRKHSTPPPPSTTTTTTTTTTTKNTPNTTNSNTTDEIKWVFKRKS</sequence>
<feature type="compositionally biased region" description="Basic residues" evidence="1">
    <location>
        <begin position="555"/>
        <end position="570"/>
    </location>
</feature>
<feature type="region of interest" description="Disordered" evidence="1">
    <location>
        <begin position="269"/>
        <end position="341"/>
    </location>
</feature>
<feature type="region of interest" description="Disordered" evidence="1">
    <location>
        <begin position="58"/>
        <end position="95"/>
    </location>
</feature>
<feature type="region of interest" description="Disordered" evidence="1">
    <location>
        <begin position="353"/>
        <end position="381"/>
    </location>
</feature>
<evidence type="ECO:0000313" key="2">
    <source>
        <dbReference type="EMBL" id="KAF2076895.1"/>
    </source>
</evidence>
<feature type="region of interest" description="Disordered" evidence="1">
    <location>
        <begin position="622"/>
        <end position="725"/>
    </location>
</feature>
<dbReference type="OrthoDB" id="21053at2759"/>
<dbReference type="Proteomes" id="UP000695562">
    <property type="component" value="Unassembled WGS sequence"/>
</dbReference>
<feature type="compositionally biased region" description="Polar residues" evidence="1">
    <location>
        <begin position="331"/>
        <end position="341"/>
    </location>
</feature>
<feature type="compositionally biased region" description="Low complexity" evidence="1">
    <location>
        <begin position="498"/>
        <end position="521"/>
    </location>
</feature>
<gene>
    <name evidence="2" type="ORF">CYY_001798</name>
</gene>
<feature type="compositionally biased region" description="Low complexity" evidence="1">
    <location>
        <begin position="692"/>
        <end position="714"/>
    </location>
</feature>
<feature type="compositionally biased region" description="Low complexity" evidence="1">
    <location>
        <begin position="274"/>
        <end position="294"/>
    </location>
</feature>
<reference evidence="2" key="1">
    <citation type="submission" date="2020-01" db="EMBL/GenBank/DDBJ databases">
        <title>Development of genomics and gene disruption for Polysphondylium violaceum indicates a role for the polyketide synthase stlB in stalk morphogenesis.</title>
        <authorList>
            <person name="Narita B."/>
            <person name="Kawabe Y."/>
            <person name="Kin K."/>
            <person name="Saito T."/>
            <person name="Gibbs R."/>
            <person name="Kuspa A."/>
            <person name="Muzny D."/>
            <person name="Queller D."/>
            <person name="Richards S."/>
            <person name="Strassman J."/>
            <person name="Sucgang R."/>
            <person name="Worley K."/>
            <person name="Schaap P."/>
        </authorList>
    </citation>
    <scope>NUCLEOTIDE SEQUENCE</scope>
    <source>
        <strain evidence="2">QSvi11</strain>
    </source>
</reference>
<feature type="compositionally biased region" description="Low complexity" evidence="1">
    <location>
        <begin position="571"/>
        <end position="587"/>
    </location>
</feature>
<dbReference type="EMBL" id="AJWJ01000045">
    <property type="protein sequence ID" value="KAF2076895.1"/>
    <property type="molecule type" value="Genomic_DNA"/>
</dbReference>
<feature type="compositionally biased region" description="Low complexity" evidence="1">
    <location>
        <begin position="16"/>
        <end position="35"/>
    </location>
</feature>
<keyword evidence="3" id="KW-1185">Reference proteome</keyword>
<comment type="caution">
    <text evidence="2">The sequence shown here is derived from an EMBL/GenBank/DDBJ whole genome shotgun (WGS) entry which is preliminary data.</text>
</comment>
<proteinExistence type="predicted"/>
<feature type="region of interest" description="Disordered" evidence="1">
    <location>
        <begin position="494"/>
        <end position="594"/>
    </location>
</feature>
<feature type="compositionally biased region" description="Pro residues" evidence="1">
    <location>
        <begin position="532"/>
        <end position="541"/>
    </location>
</feature>
<feature type="compositionally biased region" description="Low complexity" evidence="1">
    <location>
        <begin position="542"/>
        <end position="554"/>
    </location>
</feature>
<protein>
    <submittedName>
        <fullName evidence="2">Uncharacterized protein</fullName>
    </submittedName>
</protein>
<name>A0A8J4Q0G8_9MYCE</name>
<organism evidence="2 3">
    <name type="scientific">Polysphondylium violaceum</name>
    <dbReference type="NCBI Taxonomy" id="133409"/>
    <lineage>
        <taxon>Eukaryota</taxon>
        <taxon>Amoebozoa</taxon>
        <taxon>Evosea</taxon>
        <taxon>Eumycetozoa</taxon>
        <taxon>Dictyostelia</taxon>
        <taxon>Dictyosteliales</taxon>
        <taxon>Dictyosteliaceae</taxon>
        <taxon>Polysphondylium</taxon>
    </lineage>
</organism>
<dbReference type="AlphaFoldDB" id="A0A8J4Q0G8"/>
<feature type="compositionally biased region" description="Pro residues" evidence="1">
    <location>
        <begin position="358"/>
        <end position="367"/>
    </location>
</feature>
<evidence type="ECO:0000313" key="3">
    <source>
        <dbReference type="Proteomes" id="UP000695562"/>
    </source>
</evidence>